<name>C0ZPK4_RHOE4</name>
<dbReference type="Proteomes" id="UP000002204">
    <property type="component" value="Chromosome"/>
</dbReference>
<accession>C0ZPK4</accession>
<proteinExistence type="predicted"/>
<sequence>MLADLDDTIAQQADVPESSARLSARLDQLAHRIIDGDPSGAADAVAESSPARPDE</sequence>
<reference evidence="2 3" key="2">
    <citation type="journal article" date="2006" name="Environ. Microbiol.">
        <title>Sequence analysis of three plasmids harboured in Rhodococcus erythropolis strain PR4.</title>
        <authorList>
            <person name="Sekine M."/>
            <person name="Tanikawa S."/>
            <person name="Omata S."/>
            <person name="Saito M."/>
            <person name="Fujisawa T."/>
            <person name="Tsukatani N."/>
            <person name="Tajima T."/>
            <person name="Sekigawa T."/>
            <person name="Kosugi H."/>
            <person name="Matsuo Y."/>
            <person name="Nishiko R."/>
            <person name="Imamura K."/>
            <person name="Ito M."/>
            <person name="Narita H."/>
            <person name="Tago S."/>
            <person name="Fujita N."/>
            <person name="Harayama S."/>
        </authorList>
    </citation>
    <scope>NUCLEOTIDE SEQUENCE [LARGE SCALE GENOMIC DNA]</scope>
    <source>
        <strain evidence="3">PR4 / NBRC 100887</strain>
    </source>
</reference>
<feature type="region of interest" description="Disordered" evidence="1">
    <location>
        <begin position="33"/>
        <end position="55"/>
    </location>
</feature>
<protein>
    <submittedName>
        <fullName evidence="2">Uncharacterized protein</fullName>
    </submittedName>
</protein>
<evidence type="ECO:0000313" key="2">
    <source>
        <dbReference type="EMBL" id="BAH31332.1"/>
    </source>
</evidence>
<gene>
    <name evidence="2" type="ordered locus">RER_06240</name>
</gene>
<dbReference type="KEGG" id="rer:RER_06240"/>
<dbReference type="AlphaFoldDB" id="C0ZPK4"/>
<evidence type="ECO:0000313" key="3">
    <source>
        <dbReference type="Proteomes" id="UP000002204"/>
    </source>
</evidence>
<dbReference type="HOGENOM" id="CLU_3029424_0_0_11"/>
<dbReference type="EMBL" id="AP008957">
    <property type="protein sequence ID" value="BAH31332.1"/>
    <property type="molecule type" value="Genomic_DNA"/>
</dbReference>
<reference evidence="3" key="1">
    <citation type="submission" date="2005-03" db="EMBL/GenBank/DDBJ databases">
        <title>Comparison of the complete genome sequences of Rhodococcus erythropolis PR4 and Rhodococcus opacus B4.</title>
        <authorList>
            <person name="Takarada H."/>
            <person name="Sekine M."/>
            <person name="Hosoyama A."/>
            <person name="Yamada R."/>
            <person name="Fujisawa T."/>
            <person name="Omata S."/>
            <person name="Shimizu A."/>
            <person name="Tsukatani N."/>
            <person name="Tanikawa S."/>
            <person name="Fujita N."/>
            <person name="Harayama S."/>
        </authorList>
    </citation>
    <scope>NUCLEOTIDE SEQUENCE [LARGE SCALE GENOMIC DNA]</scope>
    <source>
        <strain evidence="3">PR4 / NBRC 100887</strain>
    </source>
</reference>
<evidence type="ECO:0000256" key="1">
    <source>
        <dbReference type="SAM" id="MobiDB-lite"/>
    </source>
</evidence>
<organism evidence="2 3">
    <name type="scientific">Rhodococcus erythropolis (strain PR4 / NBRC 100887)</name>
    <dbReference type="NCBI Taxonomy" id="234621"/>
    <lineage>
        <taxon>Bacteria</taxon>
        <taxon>Bacillati</taxon>
        <taxon>Actinomycetota</taxon>
        <taxon>Actinomycetes</taxon>
        <taxon>Mycobacteriales</taxon>
        <taxon>Nocardiaceae</taxon>
        <taxon>Rhodococcus</taxon>
        <taxon>Rhodococcus erythropolis group</taxon>
    </lineage>
</organism>